<name>A0A069STN8_PHOVU</name>
<dbReference type="RefSeq" id="WP_005841605.1">
    <property type="nucleotide sequence ID" value="NZ_JNHM01000014.1"/>
</dbReference>
<dbReference type="PATRIC" id="fig|1339352.3.peg.1313"/>
<evidence type="ECO:0000313" key="1">
    <source>
        <dbReference type="EMBL" id="KDS55151.1"/>
    </source>
</evidence>
<dbReference type="AlphaFoldDB" id="A0A069STN8"/>
<proteinExistence type="predicted"/>
<accession>A0A069STN8</accession>
<dbReference type="EMBL" id="JNHM01000014">
    <property type="protein sequence ID" value="KDS55151.1"/>
    <property type="molecule type" value="Genomic_DNA"/>
</dbReference>
<comment type="caution">
    <text evidence="1">The sequence shown here is derived from an EMBL/GenBank/DDBJ whole genome shotgun (WGS) entry which is preliminary data.</text>
</comment>
<sequence>MTNEIKFADTVILVDVAYVDRVAGDLSKHFGDVVGRKLPKADLPVLLECLSLDSGIPLGENAVQVLFIYDEESKKMDAFQPSDLEKELNNVAFKSQLGEFALYSFEPSDMASREELFLESLRVVVDAKEVKRVIIVPAEEEYGDKVPAILNKVDGKEKMTVFGMNPPTSEVAYQWEMFGFAVLQSLGIKADEL</sequence>
<organism evidence="1 2">
    <name type="scientific">Phocaeicola vulgatus str. 3975 RP4</name>
    <dbReference type="NCBI Taxonomy" id="1339352"/>
    <lineage>
        <taxon>Bacteria</taxon>
        <taxon>Pseudomonadati</taxon>
        <taxon>Bacteroidota</taxon>
        <taxon>Bacteroidia</taxon>
        <taxon>Bacteroidales</taxon>
        <taxon>Bacteroidaceae</taxon>
        <taxon>Phocaeicola</taxon>
    </lineage>
</organism>
<dbReference type="InterPro" id="IPR046729">
    <property type="entry name" value="DUF6621"/>
</dbReference>
<dbReference type="Pfam" id="PF20326">
    <property type="entry name" value="DUF6621"/>
    <property type="match status" value="1"/>
</dbReference>
<gene>
    <name evidence="1" type="ORF">M099_1354</name>
</gene>
<protein>
    <recommendedName>
        <fullName evidence="3">L-selectin</fullName>
    </recommendedName>
</protein>
<reference evidence="1 2" key="1">
    <citation type="submission" date="2014-04" db="EMBL/GenBank/DDBJ databases">
        <authorList>
            <person name="Sears C."/>
            <person name="Carroll K."/>
            <person name="Sack B.R."/>
            <person name="Qadri F."/>
            <person name="Myers L.L."/>
            <person name="Chung G.-T."/>
            <person name="Escheverria P."/>
            <person name="Fraser C.M."/>
            <person name="Sadzewicz L."/>
            <person name="Shefchek K.A."/>
            <person name="Tallon L."/>
            <person name="Das S.P."/>
            <person name="Daugherty S."/>
            <person name="Mongodin E.F."/>
        </authorList>
    </citation>
    <scope>NUCLEOTIDE SEQUENCE [LARGE SCALE GENOMIC DNA]</scope>
    <source>
        <strain evidence="1 2">3975 RP4</strain>
    </source>
</reference>
<evidence type="ECO:0008006" key="3">
    <source>
        <dbReference type="Google" id="ProtNLM"/>
    </source>
</evidence>
<dbReference type="GeneID" id="5304773"/>
<dbReference type="Proteomes" id="UP000027661">
    <property type="component" value="Unassembled WGS sequence"/>
</dbReference>
<evidence type="ECO:0000313" key="2">
    <source>
        <dbReference type="Proteomes" id="UP000027661"/>
    </source>
</evidence>